<feature type="transmembrane region" description="Helical" evidence="1">
    <location>
        <begin position="233"/>
        <end position="254"/>
    </location>
</feature>
<feature type="transmembrane region" description="Helical" evidence="1">
    <location>
        <begin position="117"/>
        <end position="136"/>
    </location>
</feature>
<feature type="transmembrane region" description="Helical" evidence="1">
    <location>
        <begin position="203"/>
        <end position="221"/>
    </location>
</feature>
<evidence type="ECO:0000259" key="2">
    <source>
        <dbReference type="Pfam" id="PF07786"/>
    </source>
</evidence>
<dbReference type="PANTHER" id="PTHR31061:SF24">
    <property type="entry name" value="LD22376P"/>
    <property type="match status" value="1"/>
</dbReference>
<feature type="transmembrane region" description="Helical" evidence="1">
    <location>
        <begin position="341"/>
        <end position="370"/>
    </location>
</feature>
<dbReference type="InterPro" id="IPR012429">
    <property type="entry name" value="HGSNAT_cat"/>
</dbReference>
<dbReference type="EMBL" id="CP051167">
    <property type="protein sequence ID" value="QIZ71622.1"/>
    <property type="molecule type" value="Genomic_DNA"/>
</dbReference>
<evidence type="ECO:0000256" key="1">
    <source>
        <dbReference type="SAM" id="Phobius"/>
    </source>
</evidence>
<accession>A0A6H1TYE3</accession>
<feature type="domain" description="Heparan-alpha-glucosaminide N-acetyltransferase catalytic" evidence="2">
    <location>
        <begin position="2"/>
        <end position="235"/>
    </location>
</feature>
<dbReference type="RefSeq" id="WP_168569774.1">
    <property type="nucleotide sequence ID" value="NZ_CP051167.1"/>
</dbReference>
<gene>
    <name evidence="3" type="ORF">HCG48_14360</name>
</gene>
<dbReference type="Proteomes" id="UP000500857">
    <property type="component" value="Chromosome"/>
</dbReference>
<protein>
    <submittedName>
        <fullName evidence="3">DUF5009 domain-containing protein</fullName>
    </submittedName>
</protein>
<dbReference type="Pfam" id="PF07786">
    <property type="entry name" value="HGSNAT_cat"/>
    <property type="match status" value="1"/>
</dbReference>
<name>A0A6H1TYE3_9CYAN</name>
<dbReference type="AlphaFoldDB" id="A0A6H1TYE3"/>
<evidence type="ECO:0000313" key="3">
    <source>
        <dbReference type="EMBL" id="QIZ71622.1"/>
    </source>
</evidence>
<dbReference type="PANTHER" id="PTHR31061">
    <property type="entry name" value="LD22376P"/>
    <property type="match status" value="1"/>
</dbReference>
<keyword evidence="1" id="KW-0472">Membrane</keyword>
<dbReference type="KEGG" id="oxy:HCG48_14360"/>
<keyword evidence="1" id="KW-1133">Transmembrane helix</keyword>
<sequence>MRLTSLDVFRGLAIASMILVNNPGSWQHVYPPLRHAEWHGFTPTDLVFPAFIFIAGVAIAFSFAKFGDREAIDPSVYWKIARRVPILFVLGLLPNIFVIVVQALHHGEAIDLSTLRIMGVLQRIALAYGIGAIAILRLNRRQLVIFCAAILLGYWAALTWIPVPGYGPGDLSPKGEGTLVAYLDRLLLTPSHLLGKGNFDPEGLLSTLPATITLIFGYFTGDWLRQQPMTSQTSLQLAIAALCALVVGRLWGVFFPINKQLWTSSFVLYAAGWSLLLLACCYELIEVRRRRRWAFPFEVMGLNSIFLFVASAFLARILLLARVGSGEDAPSLYTWMYEHLFVPWAGELNGSLAIAMTMVLFWWVVLYLMYRRRWFLKI</sequence>
<feature type="transmembrane region" description="Helical" evidence="1">
    <location>
        <begin position="297"/>
        <end position="321"/>
    </location>
</feature>
<organism evidence="3 4">
    <name type="scientific">Oxynema aestuarii AP17</name>
    <dbReference type="NCBI Taxonomy" id="2064643"/>
    <lineage>
        <taxon>Bacteria</taxon>
        <taxon>Bacillati</taxon>
        <taxon>Cyanobacteriota</taxon>
        <taxon>Cyanophyceae</taxon>
        <taxon>Oscillatoriophycideae</taxon>
        <taxon>Oscillatoriales</taxon>
        <taxon>Oscillatoriaceae</taxon>
        <taxon>Oxynema</taxon>
        <taxon>Oxynema aestuarii</taxon>
    </lineage>
</organism>
<reference evidence="3 4" key="1">
    <citation type="submission" date="2020-04" db="EMBL/GenBank/DDBJ databases">
        <authorList>
            <person name="Basu S."/>
            <person name="Maruthanayagam V."/>
            <person name="Chakraborty S."/>
            <person name="Pramanik A."/>
            <person name="Mukherjee J."/>
            <person name="Brink B."/>
        </authorList>
    </citation>
    <scope>NUCLEOTIDE SEQUENCE [LARGE SCALE GENOMIC DNA]</scope>
    <source>
        <strain evidence="3 4">AP17</strain>
    </source>
</reference>
<feature type="transmembrane region" description="Helical" evidence="1">
    <location>
        <begin position="84"/>
        <end position="105"/>
    </location>
</feature>
<keyword evidence="4" id="KW-1185">Reference proteome</keyword>
<feature type="transmembrane region" description="Helical" evidence="1">
    <location>
        <begin position="143"/>
        <end position="163"/>
    </location>
</feature>
<feature type="transmembrane region" description="Helical" evidence="1">
    <location>
        <begin position="266"/>
        <end position="285"/>
    </location>
</feature>
<proteinExistence type="predicted"/>
<keyword evidence="1" id="KW-0812">Transmembrane</keyword>
<evidence type="ECO:0000313" key="4">
    <source>
        <dbReference type="Proteomes" id="UP000500857"/>
    </source>
</evidence>
<feature type="transmembrane region" description="Helical" evidence="1">
    <location>
        <begin position="46"/>
        <end position="64"/>
    </location>
</feature>